<gene>
    <name evidence="1" type="ORF">LCGC14_0224510</name>
</gene>
<proteinExistence type="predicted"/>
<evidence type="ECO:0000313" key="1">
    <source>
        <dbReference type="EMBL" id="KKN90867.1"/>
    </source>
</evidence>
<name>A0A0F9UTS1_9ZZZZ</name>
<sequence>MVSIKINDDLIKKLKDKWLEIHTLDTDKKITHIIIEVIKKYILNKGEKSSQKDQ</sequence>
<dbReference type="EMBL" id="LAZR01000107">
    <property type="protein sequence ID" value="KKN90867.1"/>
    <property type="molecule type" value="Genomic_DNA"/>
</dbReference>
<dbReference type="AlphaFoldDB" id="A0A0F9UTS1"/>
<comment type="caution">
    <text evidence="1">The sequence shown here is derived from an EMBL/GenBank/DDBJ whole genome shotgun (WGS) entry which is preliminary data.</text>
</comment>
<reference evidence="1" key="1">
    <citation type="journal article" date="2015" name="Nature">
        <title>Complex archaea that bridge the gap between prokaryotes and eukaryotes.</title>
        <authorList>
            <person name="Spang A."/>
            <person name="Saw J.H."/>
            <person name="Jorgensen S.L."/>
            <person name="Zaremba-Niedzwiedzka K."/>
            <person name="Martijn J."/>
            <person name="Lind A.E."/>
            <person name="van Eijk R."/>
            <person name="Schleper C."/>
            <person name="Guy L."/>
            <person name="Ettema T.J."/>
        </authorList>
    </citation>
    <scope>NUCLEOTIDE SEQUENCE</scope>
</reference>
<accession>A0A0F9UTS1</accession>
<organism evidence="1">
    <name type="scientific">marine sediment metagenome</name>
    <dbReference type="NCBI Taxonomy" id="412755"/>
    <lineage>
        <taxon>unclassified sequences</taxon>
        <taxon>metagenomes</taxon>
        <taxon>ecological metagenomes</taxon>
    </lineage>
</organism>
<protein>
    <submittedName>
        <fullName evidence="1">Uncharacterized protein</fullName>
    </submittedName>
</protein>